<dbReference type="AlphaFoldDB" id="A0A9W4MSJ0"/>
<dbReference type="EMBL" id="CAJVOS010000016">
    <property type="protein sequence ID" value="CAG8046812.1"/>
    <property type="molecule type" value="Genomic_DNA"/>
</dbReference>
<comment type="caution">
    <text evidence="2">The sequence shown here is derived from an EMBL/GenBank/DDBJ whole genome shotgun (WGS) entry which is preliminary data.</text>
</comment>
<gene>
    <name evidence="2" type="ORF">POLS_LOCUS3143</name>
</gene>
<dbReference type="Proteomes" id="UP001153618">
    <property type="component" value="Unassembled WGS sequence"/>
</dbReference>
<feature type="chain" id="PRO_5040767703" description="DNA-binding protein" evidence="1">
    <location>
        <begin position="26"/>
        <end position="254"/>
    </location>
</feature>
<feature type="signal peptide" evidence="1">
    <location>
        <begin position="1"/>
        <end position="25"/>
    </location>
</feature>
<name>A0A9W4MSJ0_PENOL</name>
<dbReference type="OrthoDB" id="5422293at2759"/>
<evidence type="ECO:0000313" key="3">
    <source>
        <dbReference type="Proteomes" id="UP001153618"/>
    </source>
</evidence>
<organism evidence="2 3">
    <name type="scientific">Penicillium olsonii</name>
    <dbReference type="NCBI Taxonomy" id="99116"/>
    <lineage>
        <taxon>Eukaryota</taxon>
        <taxon>Fungi</taxon>
        <taxon>Dikarya</taxon>
        <taxon>Ascomycota</taxon>
        <taxon>Pezizomycotina</taxon>
        <taxon>Eurotiomycetes</taxon>
        <taxon>Eurotiomycetidae</taxon>
        <taxon>Eurotiales</taxon>
        <taxon>Aspergillaceae</taxon>
        <taxon>Penicillium</taxon>
    </lineage>
</organism>
<accession>A0A9W4MSJ0</accession>
<reference evidence="2" key="1">
    <citation type="submission" date="2021-07" db="EMBL/GenBank/DDBJ databases">
        <authorList>
            <person name="Branca A.L. A."/>
        </authorList>
    </citation>
    <scope>NUCLEOTIDE SEQUENCE</scope>
</reference>
<protein>
    <recommendedName>
        <fullName evidence="4">DNA-binding protein</fullName>
    </recommendedName>
</protein>
<evidence type="ECO:0000256" key="1">
    <source>
        <dbReference type="SAM" id="SignalP"/>
    </source>
</evidence>
<keyword evidence="3" id="KW-1185">Reference proteome</keyword>
<sequence>MPPRQRRPRPKVSLWARFRWWLLVAHSPLQIRNSLCRLRSSRYPLLDLIRMFIPYPSWYYPIQGPHSLRELIEDEQNGYPIINAHFGEIHNLRAIPVWRWRDTPLRSIYRLYELHLSGRYALMGWETEDFFGRTDWKLEDIPDPQDPDPLRYAVVASIMEELHEAVNWRLGLGLRRNKQHVFREEDGDPWPPFTPEILPKWTAKVPPLDKDLLRQSIPASSIDNDGNLRLDNSGKAPHFARRHIVTTRGWLYTV</sequence>
<evidence type="ECO:0008006" key="4">
    <source>
        <dbReference type="Google" id="ProtNLM"/>
    </source>
</evidence>
<proteinExistence type="predicted"/>
<keyword evidence="1" id="KW-0732">Signal</keyword>
<evidence type="ECO:0000313" key="2">
    <source>
        <dbReference type="EMBL" id="CAG8046812.1"/>
    </source>
</evidence>